<dbReference type="InterPro" id="IPR036787">
    <property type="entry name" value="T_IF-3_N_sf"/>
</dbReference>
<dbReference type="PANTHER" id="PTHR10938">
    <property type="entry name" value="TRANSLATION INITIATION FACTOR IF-3"/>
    <property type="match status" value="1"/>
</dbReference>
<feature type="compositionally biased region" description="Basic and acidic residues" evidence="4">
    <location>
        <begin position="125"/>
        <end position="147"/>
    </location>
</feature>
<dbReference type="Gene3D" id="3.10.20.80">
    <property type="entry name" value="Translation initiation factor 3 (IF-3), N-terminal domain"/>
    <property type="match status" value="1"/>
</dbReference>
<dbReference type="Proteomes" id="UP000717515">
    <property type="component" value="Unassembled WGS sequence"/>
</dbReference>
<evidence type="ECO:0000313" key="7">
    <source>
        <dbReference type="EMBL" id="KAG9324503.1"/>
    </source>
</evidence>
<protein>
    <recommendedName>
        <fullName evidence="9">Translation initiation factor IF-3</fullName>
    </recommendedName>
</protein>
<sequence length="320" mass="36025">MIPAVHRTTSFLARRACPGQWASYTTRSNGAAFLNNLDFLAPAPSSRISASTPSQSQSQLSQPQRSNFRRPQPNQGGNRDFLRSPSASKTHAIDDIDSDGNNTVRQPSKRTGKFSSEDDSSWASERSRSAARRDLDKRPALDRPRRDEEINSPWIQYVTPEGNQGEKSLARVLRSIDRSQYFLVEVDAGAFPPICKLFSKKELYEKAKAAKQAKKANELSTKELQLNWGTDPHDLNHKLAKFRAFLEKGHRVEIQVNGKKGKSTTPPERELVMERIKAEFEPVSKYVKQPEWIKATTVTMILQGMAKKSEKTKKQKAEAA</sequence>
<feature type="domain" description="Translation initiation factor 3 N-terminal" evidence="6">
    <location>
        <begin position="147"/>
        <end position="213"/>
    </location>
</feature>
<dbReference type="InterPro" id="IPR019814">
    <property type="entry name" value="Translation_initiation_fac_3_N"/>
</dbReference>
<evidence type="ECO:0000256" key="2">
    <source>
        <dbReference type="ARBA" id="ARBA00022540"/>
    </source>
</evidence>
<dbReference type="Pfam" id="PF05198">
    <property type="entry name" value="IF3_N"/>
    <property type="match status" value="1"/>
</dbReference>
<reference evidence="7" key="1">
    <citation type="submission" date="2021-07" db="EMBL/GenBank/DDBJ databases">
        <title>Draft genome of Mortierella alpina, strain LL118, isolated from an aspen leaf litter sample.</title>
        <authorList>
            <person name="Yang S."/>
            <person name="Vinatzer B.A."/>
        </authorList>
    </citation>
    <scope>NUCLEOTIDE SEQUENCE</scope>
    <source>
        <strain evidence="7">LL118</strain>
    </source>
</reference>
<evidence type="ECO:0000256" key="4">
    <source>
        <dbReference type="SAM" id="MobiDB-lite"/>
    </source>
</evidence>
<comment type="caution">
    <text evidence="7">The sequence shown here is derived from an EMBL/GenBank/DDBJ whole genome shotgun (WGS) entry which is preliminary data.</text>
</comment>
<keyword evidence="3" id="KW-0648">Protein biosynthesis</keyword>
<comment type="similarity">
    <text evidence="1">Belongs to the IF-3 family.</text>
</comment>
<gene>
    <name evidence="7" type="ORF">KVV02_006097</name>
</gene>
<dbReference type="SUPFAM" id="SSF55200">
    <property type="entry name" value="Translation initiation factor IF3, C-terminal domain"/>
    <property type="match status" value="1"/>
</dbReference>
<dbReference type="GO" id="GO:0070124">
    <property type="term" value="P:mitochondrial translational initiation"/>
    <property type="evidence" value="ECO:0007669"/>
    <property type="project" value="TreeGrafter"/>
</dbReference>
<dbReference type="GO" id="GO:0043022">
    <property type="term" value="F:ribosome binding"/>
    <property type="evidence" value="ECO:0007669"/>
    <property type="project" value="TreeGrafter"/>
</dbReference>
<dbReference type="PANTHER" id="PTHR10938:SF0">
    <property type="entry name" value="TRANSLATION INITIATION FACTOR IF-3, MITOCHONDRIAL"/>
    <property type="match status" value="1"/>
</dbReference>
<dbReference type="AlphaFoldDB" id="A0A9P8CXL4"/>
<dbReference type="EMBL" id="JAIFTL010000065">
    <property type="protein sequence ID" value="KAG9324503.1"/>
    <property type="molecule type" value="Genomic_DNA"/>
</dbReference>
<dbReference type="InterPro" id="IPR001288">
    <property type="entry name" value="Translation_initiation_fac_3"/>
</dbReference>
<evidence type="ECO:0000256" key="1">
    <source>
        <dbReference type="ARBA" id="ARBA00005439"/>
    </source>
</evidence>
<keyword evidence="2" id="KW-0396">Initiation factor</keyword>
<evidence type="ECO:0000259" key="6">
    <source>
        <dbReference type="Pfam" id="PF05198"/>
    </source>
</evidence>
<dbReference type="InterPro" id="IPR019815">
    <property type="entry name" value="Translation_initiation_fac_3_C"/>
</dbReference>
<dbReference type="NCBIfam" id="TIGR00168">
    <property type="entry name" value="infC"/>
    <property type="match status" value="1"/>
</dbReference>
<dbReference type="InterPro" id="IPR036788">
    <property type="entry name" value="T_IF-3_C_sf"/>
</dbReference>
<accession>A0A9P8CXL4</accession>
<evidence type="ECO:0000313" key="8">
    <source>
        <dbReference type="Proteomes" id="UP000717515"/>
    </source>
</evidence>
<dbReference type="GO" id="GO:0005739">
    <property type="term" value="C:mitochondrion"/>
    <property type="evidence" value="ECO:0007669"/>
    <property type="project" value="TreeGrafter"/>
</dbReference>
<dbReference type="Pfam" id="PF00707">
    <property type="entry name" value="IF3_C"/>
    <property type="match status" value="1"/>
</dbReference>
<proteinExistence type="inferred from homology"/>
<dbReference type="SUPFAM" id="SSF54364">
    <property type="entry name" value="Translation initiation factor IF3, N-terminal domain"/>
    <property type="match status" value="1"/>
</dbReference>
<dbReference type="Gene3D" id="3.30.110.10">
    <property type="entry name" value="Translation initiation factor 3 (IF-3), C-terminal domain"/>
    <property type="match status" value="1"/>
</dbReference>
<name>A0A9P8CXL4_MORAP</name>
<feature type="domain" description="Translation initiation factor 3 C-terminal" evidence="5">
    <location>
        <begin position="220"/>
        <end position="302"/>
    </location>
</feature>
<dbReference type="GO" id="GO:0032790">
    <property type="term" value="P:ribosome disassembly"/>
    <property type="evidence" value="ECO:0007669"/>
    <property type="project" value="TreeGrafter"/>
</dbReference>
<organism evidence="7 8">
    <name type="scientific">Mortierella alpina</name>
    <name type="common">Oleaginous fungus</name>
    <name type="synonym">Mortierella renispora</name>
    <dbReference type="NCBI Taxonomy" id="64518"/>
    <lineage>
        <taxon>Eukaryota</taxon>
        <taxon>Fungi</taxon>
        <taxon>Fungi incertae sedis</taxon>
        <taxon>Mucoromycota</taxon>
        <taxon>Mortierellomycotina</taxon>
        <taxon>Mortierellomycetes</taxon>
        <taxon>Mortierellales</taxon>
        <taxon>Mortierellaceae</taxon>
        <taxon>Mortierella</taxon>
    </lineage>
</organism>
<evidence type="ECO:0008006" key="9">
    <source>
        <dbReference type="Google" id="ProtNLM"/>
    </source>
</evidence>
<evidence type="ECO:0000256" key="3">
    <source>
        <dbReference type="ARBA" id="ARBA00022917"/>
    </source>
</evidence>
<feature type="compositionally biased region" description="Low complexity" evidence="4">
    <location>
        <begin position="45"/>
        <end position="66"/>
    </location>
</feature>
<feature type="region of interest" description="Disordered" evidence="4">
    <location>
        <begin position="45"/>
        <end position="147"/>
    </location>
</feature>
<dbReference type="GO" id="GO:0003743">
    <property type="term" value="F:translation initiation factor activity"/>
    <property type="evidence" value="ECO:0007669"/>
    <property type="project" value="UniProtKB-KW"/>
</dbReference>
<evidence type="ECO:0000259" key="5">
    <source>
        <dbReference type="Pfam" id="PF00707"/>
    </source>
</evidence>